<name>A0A8B6DNJ7_MYTGA</name>
<accession>A0A8B6DNJ7</accession>
<evidence type="ECO:0000256" key="7">
    <source>
        <dbReference type="SAM" id="Phobius"/>
    </source>
</evidence>
<comment type="caution">
    <text evidence="8">The sequence shown here is derived from an EMBL/GenBank/DDBJ whole genome shotgun (WGS) entry which is preliminary data.</text>
</comment>
<evidence type="ECO:0000256" key="3">
    <source>
        <dbReference type="ARBA" id="ARBA00022692"/>
    </source>
</evidence>
<evidence type="ECO:0000256" key="2">
    <source>
        <dbReference type="ARBA" id="ARBA00007168"/>
    </source>
</evidence>
<evidence type="ECO:0000256" key="5">
    <source>
        <dbReference type="ARBA" id="ARBA00023136"/>
    </source>
</evidence>
<comment type="similarity">
    <text evidence="2">Belongs to the CTL (choline transporter-like) family.</text>
</comment>
<evidence type="ECO:0000256" key="4">
    <source>
        <dbReference type="ARBA" id="ARBA00022989"/>
    </source>
</evidence>
<dbReference type="AlphaFoldDB" id="A0A8B6DNJ7"/>
<keyword evidence="4 7" id="KW-1133">Transmembrane helix</keyword>
<feature type="non-terminal residue" evidence="8">
    <location>
        <position position="80"/>
    </location>
</feature>
<comment type="subcellular location">
    <subcellularLocation>
        <location evidence="1">Membrane</location>
        <topology evidence="1">Multi-pass membrane protein</topology>
    </subcellularLocation>
</comment>
<proteinExistence type="inferred from homology"/>
<protein>
    <submittedName>
        <fullName evidence="8">Uncharacterized protein</fullName>
    </submittedName>
</protein>
<dbReference type="PANTHER" id="PTHR12385">
    <property type="entry name" value="CHOLINE TRANSPORTER-LIKE (SLC FAMILY 44)"/>
    <property type="match status" value="1"/>
</dbReference>
<dbReference type="GO" id="GO:0016020">
    <property type="term" value="C:membrane"/>
    <property type="evidence" value="ECO:0007669"/>
    <property type="project" value="UniProtKB-SubCell"/>
</dbReference>
<keyword evidence="3 7" id="KW-0812">Transmembrane</keyword>
<evidence type="ECO:0000256" key="1">
    <source>
        <dbReference type="ARBA" id="ARBA00004141"/>
    </source>
</evidence>
<reference evidence="8" key="1">
    <citation type="submission" date="2018-11" db="EMBL/GenBank/DDBJ databases">
        <authorList>
            <person name="Alioto T."/>
            <person name="Alioto T."/>
        </authorList>
    </citation>
    <scope>NUCLEOTIDE SEQUENCE</scope>
</reference>
<dbReference type="EMBL" id="UYJE01003735">
    <property type="protein sequence ID" value="VDI21944.1"/>
    <property type="molecule type" value="Genomic_DNA"/>
</dbReference>
<evidence type="ECO:0000313" key="8">
    <source>
        <dbReference type="EMBL" id="VDI21944.1"/>
    </source>
</evidence>
<gene>
    <name evidence="8" type="ORF">MGAL_10B077688</name>
</gene>
<dbReference type="OrthoDB" id="6158634at2759"/>
<evidence type="ECO:0000256" key="6">
    <source>
        <dbReference type="ARBA" id="ARBA00023180"/>
    </source>
</evidence>
<feature type="transmembrane region" description="Helical" evidence="7">
    <location>
        <begin position="36"/>
        <end position="59"/>
    </location>
</feature>
<keyword evidence="5 7" id="KW-0472">Membrane</keyword>
<dbReference type="PANTHER" id="PTHR12385:SF14">
    <property type="entry name" value="CHOLINE TRANSPORTER-LIKE 2"/>
    <property type="match status" value="1"/>
</dbReference>
<dbReference type="Proteomes" id="UP000596742">
    <property type="component" value="Unassembled WGS sequence"/>
</dbReference>
<keyword evidence="6" id="KW-0325">Glycoprotein</keyword>
<dbReference type="GO" id="GO:0022857">
    <property type="term" value="F:transmembrane transporter activity"/>
    <property type="evidence" value="ECO:0007669"/>
    <property type="project" value="InterPro"/>
</dbReference>
<evidence type="ECO:0000313" key="9">
    <source>
        <dbReference type="Proteomes" id="UP000596742"/>
    </source>
</evidence>
<keyword evidence="9" id="KW-1185">Reference proteome</keyword>
<dbReference type="InterPro" id="IPR007603">
    <property type="entry name" value="Choline_transptr-like"/>
</dbReference>
<sequence length="80" mass="8947">MGSKDKDHEEIELNGKRTKHNENFKGPIENRSCTDIICCLLFLVFILGLIAVSILGFVWGNPNRLLHPTDSSGLICGYDE</sequence>
<organism evidence="8 9">
    <name type="scientific">Mytilus galloprovincialis</name>
    <name type="common">Mediterranean mussel</name>
    <dbReference type="NCBI Taxonomy" id="29158"/>
    <lineage>
        <taxon>Eukaryota</taxon>
        <taxon>Metazoa</taxon>
        <taxon>Spiralia</taxon>
        <taxon>Lophotrochozoa</taxon>
        <taxon>Mollusca</taxon>
        <taxon>Bivalvia</taxon>
        <taxon>Autobranchia</taxon>
        <taxon>Pteriomorphia</taxon>
        <taxon>Mytilida</taxon>
        <taxon>Mytiloidea</taxon>
        <taxon>Mytilidae</taxon>
        <taxon>Mytilinae</taxon>
        <taxon>Mytilus</taxon>
    </lineage>
</organism>